<dbReference type="InterPro" id="IPR036412">
    <property type="entry name" value="HAD-like_sf"/>
</dbReference>
<dbReference type="Pfam" id="PF06941">
    <property type="entry name" value="NT5C"/>
    <property type="match status" value="1"/>
</dbReference>
<reference evidence="2 3" key="1">
    <citation type="submission" date="2015-01" db="EMBL/GenBank/DDBJ databases">
        <authorList>
            <person name="MANFREDI Pablo"/>
        </authorList>
    </citation>
    <scope>NUCLEOTIDE SEQUENCE [LARGE SCALE GENOMIC DNA]</scope>
    <source>
        <strain evidence="2 3">CcD38</strain>
    </source>
</reference>
<dbReference type="EMBL" id="CDOI01000026">
    <property type="protein sequence ID" value="CEN43648.1"/>
    <property type="molecule type" value="Genomic_DNA"/>
</dbReference>
<evidence type="ECO:0000313" key="3">
    <source>
        <dbReference type="Proteomes" id="UP000045051"/>
    </source>
</evidence>
<name>A0A0B7IBR1_9FLAO</name>
<evidence type="ECO:0000256" key="1">
    <source>
        <dbReference type="ARBA" id="ARBA00009589"/>
    </source>
</evidence>
<protein>
    <submittedName>
        <fullName evidence="2">Putative 5'(3')-deoxyribonucleotidase</fullName>
        <ecNumber evidence="2">3.1.3.-</ecNumber>
    </submittedName>
</protein>
<dbReference type="InterPro" id="IPR023214">
    <property type="entry name" value="HAD_sf"/>
</dbReference>
<sequence length="162" mass="18849">MSNFYTIILFKTRPQILYIDIDNVLVDFESGLEKIDEETLKKYEGCYDEIPGVFALMKPMEGAVEAAHQLAEKYDVYVLSTSPWLNPSAWSDKLKWIQCYFGKDPNSIFYKRLILSSHKNLNMGAILIDDRLKNGTDKFQGRHIHFGTEKFPDWKSVLQELM</sequence>
<dbReference type="GO" id="GO:0009223">
    <property type="term" value="P:pyrimidine deoxyribonucleotide catabolic process"/>
    <property type="evidence" value="ECO:0007669"/>
    <property type="project" value="TreeGrafter"/>
</dbReference>
<dbReference type="PANTHER" id="PTHR16504">
    <property type="entry name" value="5'(3')-DEOXYRIBONUCLEOTIDASE"/>
    <property type="match status" value="1"/>
</dbReference>
<organism evidence="2 3">
    <name type="scientific">Capnocytophaga canis</name>
    <dbReference type="NCBI Taxonomy" id="1848903"/>
    <lineage>
        <taxon>Bacteria</taxon>
        <taxon>Pseudomonadati</taxon>
        <taxon>Bacteroidota</taxon>
        <taxon>Flavobacteriia</taxon>
        <taxon>Flavobacteriales</taxon>
        <taxon>Flavobacteriaceae</taxon>
        <taxon>Capnocytophaga</taxon>
    </lineage>
</organism>
<accession>A0A0B7IBR1</accession>
<dbReference type="SFLD" id="SFLDG01145">
    <property type="entry name" value="C1.2.1"/>
    <property type="match status" value="1"/>
</dbReference>
<keyword evidence="2" id="KW-0378">Hydrolase</keyword>
<gene>
    <name evidence="2" type="ORF">CCAND38_1210001</name>
</gene>
<dbReference type="Gene3D" id="3.40.50.1000">
    <property type="entry name" value="HAD superfamily/HAD-like"/>
    <property type="match status" value="1"/>
</dbReference>
<dbReference type="Proteomes" id="UP000045051">
    <property type="component" value="Unassembled WGS sequence"/>
</dbReference>
<dbReference type="SUPFAM" id="SSF56784">
    <property type="entry name" value="HAD-like"/>
    <property type="match status" value="1"/>
</dbReference>
<dbReference type="EC" id="3.1.3.-" evidence="2"/>
<dbReference type="RefSeq" id="WP_231549988.1">
    <property type="nucleotide sequence ID" value="NZ_CDOH01000190.1"/>
</dbReference>
<proteinExistence type="inferred from homology"/>
<dbReference type="InterPro" id="IPR010708">
    <property type="entry name" value="5'(3')-deoxyribonucleotidase"/>
</dbReference>
<comment type="similarity">
    <text evidence="1">Belongs to the 5'(3')-deoxyribonucleotidase family.</text>
</comment>
<evidence type="ECO:0000313" key="2">
    <source>
        <dbReference type="EMBL" id="CEN43648.1"/>
    </source>
</evidence>
<dbReference type="SFLD" id="SFLDG01126">
    <property type="entry name" value="C1.2:_Nucleotidase_Like"/>
    <property type="match status" value="1"/>
</dbReference>
<dbReference type="SFLD" id="SFLDS00003">
    <property type="entry name" value="Haloacid_Dehalogenase"/>
    <property type="match status" value="1"/>
</dbReference>
<keyword evidence="3" id="KW-1185">Reference proteome</keyword>
<dbReference type="AlphaFoldDB" id="A0A0B7IBR1"/>
<dbReference type="GO" id="GO:0008253">
    <property type="term" value="F:5'-nucleotidase activity"/>
    <property type="evidence" value="ECO:0007669"/>
    <property type="project" value="InterPro"/>
</dbReference>
<dbReference type="PANTHER" id="PTHR16504:SF4">
    <property type="entry name" value="5'(3')-DEOXYRIBONUCLEOTIDASE"/>
    <property type="match status" value="1"/>
</dbReference>